<evidence type="ECO:0000313" key="2">
    <source>
        <dbReference type="EMBL" id="SFM27503.1"/>
    </source>
</evidence>
<name>A0A1I4PJ92_9BACI</name>
<feature type="transmembrane region" description="Helical" evidence="1">
    <location>
        <begin position="12"/>
        <end position="30"/>
    </location>
</feature>
<feature type="transmembrane region" description="Helical" evidence="1">
    <location>
        <begin position="36"/>
        <end position="54"/>
    </location>
</feature>
<keyword evidence="1" id="KW-1133">Transmembrane helix</keyword>
<sequence>MNKSDGYTKFQVGFHIFIVLIALGIIASYALNDFQVSYVIIGSVIAIGSIYQLYKLIKNTKSVNEKSD</sequence>
<reference evidence="2 3" key="1">
    <citation type="submission" date="2016-10" db="EMBL/GenBank/DDBJ databases">
        <authorList>
            <person name="de Groot N.N."/>
        </authorList>
    </citation>
    <scope>NUCLEOTIDE SEQUENCE [LARGE SCALE GENOMIC DNA]</scope>
    <source>
        <strain evidence="2 3">CGMCC 1.6134</strain>
    </source>
</reference>
<keyword evidence="3" id="KW-1185">Reference proteome</keyword>
<keyword evidence="1" id="KW-0472">Membrane</keyword>
<evidence type="ECO:0000256" key="1">
    <source>
        <dbReference type="SAM" id="Phobius"/>
    </source>
</evidence>
<dbReference type="Proteomes" id="UP000199668">
    <property type="component" value="Unassembled WGS sequence"/>
</dbReference>
<dbReference type="EMBL" id="FOTY01000027">
    <property type="protein sequence ID" value="SFM27503.1"/>
    <property type="molecule type" value="Genomic_DNA"/>
</dbReference>
<dbReference type="AlphaFoldDB" id="A0A1I4PJ92"/>
<evidence type="ECO:0000313" key="3">
    <source>
        <dbReference type="Proteomes" id="UP000199668"/>
    </source>
</evidence>
<organism evidence="2 3">
    <name type="scientific">Salibacterium qingdaonense</name>
    <dbReference type="NCBI Taxonomy" id="266892"/>
    <lineage>
        <taxon>Bacteria</taxon>
        <taxon>Bacillati</taxon>
        <taxon>Bacillota</taxon>
        <taxon>Bacilli</taxon>
        <taxon>Bacillales</taxon>
        <taxon>Bacillaceae</taxon>
    </lineage>
</organism>
<keyword evidence="1" id="KW-0812">Transmembrane</keyword>
<accession>A0A1I4PJ92</accession>
<dbReference type="RefSeq" id="WP_090927916.1">
    <property type="nucleotide sequence ID" value="NZ_FOTY01000027.1"/>
</dbReference>
<dbReference type="OrthoDB" id="2972922at2"/>
<protein>
    <submittedName>
        <fullName evidence="2">Uncharacterized protein</fullName>
    </submittedName>
</protein>
<gene>
    <name evidence="2" type="ORF">SAMN04488054_1273</name>
</gene>
<proteinExistence type="predicted"/>